<evidence type="ECO:0000313" key="3">
    <source>
        <dbReference type="Proteomes" id="UP000824165"/>
    </source>
</evidence>
<reference evidence="2" key="1">
    <citation type="submission" date="2020-10" db="EMBL/GenBank/DDBJ databases">
        <authorList>
            <person name="Gilroy R."/>
        </authorList>
    </citation>
    <scope>NUCLEOTIDE SEQUENCE</scope>
    <source>
        <strain evidence="2">CHK181-108</strain>
    </source>
</reference>
<keyword evidence="1" id="KW-1133">Transmembrane helix</keyword>
<protein>
    <submittedName>
        <fullName evidence="2">Uncharacterized protein</fullName>
    </submittedName>
</protein>
<organism evidence="2 3">
    <name type="scientific">Candidatus Ornithomonoglobus intestinigallinarum</name>
    <dbReference type="NCBI Taxonomy" id="2840894"/>
    <lineage>
        <taxon>Bacteria</taxon>
        <taxon>Bacillati</taxon>
        <taxon>Bacillota</taxon>
        <taxon>Clostridia</taxon>
        <taxon>Candidatus Ornithomonoglobus</taxon>
    </lineage>
</organism>
<gene>
    <name evidence="2" type="ORF">IAA60_01565</name>
</gene>
<comment type="caution">
    <text evidence="2">The sequence shown here is derived from an EMBL/GenBank/DDBJ whole genome shotgun (WGS) entry which is preliminary data.</text>
</comment>
<feature type="transmembrane region" description="Helical" evidence="1">
    <location>
        <begin position="44"/>
        <end position="67"/>
    </location>
</feature>
<dbReference type="Proteomes" id="UP000824165">
    <property type="component" value="Unassembled WGS sequence"/>
</dbReference>
<dbReference type="EMBL" id="DVLU01000012">
    <property type="protein sequence ID" value="HIT84571.1"/>
    <property type="molecule type" value="Genomic_DNA"/>
</dbReference>
<feature type="transmembrane region" description="Helical" evidence="1">
    <location>
        <begin position="79"/>
        <end position="101"/>
    </location>
</feature>
<evidence type="ECO:0000313" key="2">
    <source>
        <dbReference type="EMBL" id="HIT84571.1"/>
    </source>
</evidence>
<evidence type="ECO:0000256" key="1">
    <source>
        <dbReference type="SAM" id="Phobius"/>
    </source>
</evidence>
<keyword evidence="1" id="KW-0472">Membrane</keyword>
<name>A0A9D1KQ23_9FIRM</name>
<sequence length="104" mass="10988">MDPLNSKIAGMLKKTAPRLVFALICGLAYFVIVMRFVSAYTSHAALMAMFIAPAVICGGAYIVIVILKRAFENEGRGIAATFYMNLFIILTAALIAAASAAGAL</sequence>
<feature type="transmembrane region" description="Helical" evidence="1">
    <location>
        <begin position="20"/>
        <end position="38"/>
    </location>
</feature>
<reference evidence="2" key="2">
    <citation type="journal article" date="2021" name="PeerJ">
        <title>Extensive microbial diversity within the chicken gut microbiome revealed by metagenomics and culture.</title>
        <authorList>
            <person name="Gilroy R."/>
            <person name="Ravi A."/>
            <person name="Getino M."/>
            <person name="Pursley I."/>
            <person name="Horton D.L."/>
            <person name="Alikhan N.F."/>
            <person name="Baker D."/>
            <person name="Gharbi K."/>
            <person name="Hall N."/>
            <person name="Watson M."/>
            <person name="Adriaenssens E.M."/>
            <person name="Foster-Nyarko E."/>
            <person name="Jarju S."/>
            <person name="Secka A."/>
            <person name="Antonio M."/>
            <person name="Oren A."/>
            <person name="Chaudhuri R.R."/>
            <person name="La Ragione R."/>
            <person name="Hildebrand F."/>
            <person name="Pallen M.J."/>
        </authorList>
    </citation>
    <scope>NUCLEOTIDE SEQUENCE</scope>
    <source>
        <strain evidence="2">CHK181-108</strain>
    </source>
</reference>
<keyword evidence="1" id="KW-0812">Transmembrane</keyword>
<dbReference type="AlphaFoldDB" id="A0A9D1KQ23"/>
<proteinExistence type="predicted"/>
<accession>A0A9D1KQ23</accession>